<dbReference type="EMBL" id="LAZR01034291">
    <property type="protein sequence ID" value="KKL45707.1"/>
    <property type="molecule type" value="Genomic_DNA"/>
</dbReference>
<gene>
    <name evidence="1" type="ORF">LCGC14_2352960</name>
</gene>
<proteinExistence type="predicted"/>
<name>A0A0F9F3N1_9ZZZZ</name>
<comment type="caution">
    <text evidence="1">The sequence shown here is derived from an EMBL/GenBank/DDBJ whole genome shotgun (WGS) entry which is preliminary data.</text>
</comment>
<organism evidence="1">
    <name type="scientific">marine sediment metagenome</name>
    <dbReference type="NCBI Taxonomy" id="412755"/>
    <lineage>
        <taxon>unclassified sequences</taxon>
        <taxon>metagenomes</taxon>
        <taxon>ecological metagenomes</taxon>
    </lineage>
</organism>
<sequence>MKVVKAQEGTPQEFIKVQEIQGDMGETERMQLLQQPDGDVIVTLYNAEKGRIGSIEFCTKTGGGRYPIIAKKLRELIAELVALDDSPWGNTSEITTIEPVEAEKEQLLARIQTQKERMAEIMTPRNWRLELVHRSLVLDILEHLLKGK</sequence>
<evidence type="ECO:0000313" key="1">
    <source>
        <dbReference type="EMBL" id="KKL45707.1"/>
    </source>
</evidence>
<accession>A0A0F9F3N1</accession>
<protein>
    <submittedName>
        <fullName evidence="1">Uncharacterized protein</fullName>
    </submittedName>
</protein>
<dbReference type="AlphaFoldDB" id="A0A0F9F3N1"/>
<reference evidence="1" key="1">
    <citation type="journal article" date="2015" name="Nature">
        <title>Complex archaea that bridge the gap between prokaryotes and eukaryotes.</title>
        <authorList>
            <person name="Spang A."/>
            <person name="Saw J.H."/>
            <person name="Jorgensen S.L."/>
            <person name="Zaremba-Niedzwiedzka K."/>
            <person name="Martijn J."/>
            <person name="Lind A.E."/>
            <person name="van Eijk R."/>
            <person name="Schleper C."/>
            <person name="Guy L."/>
            <person name="Ettema T.J."/>
        </authorList>
    </citation>
    <scope>NUCLEOTIDE SEQUENCE</scope>
</reference>